<evidence type="ECO:0000256" key="2">
    <source>
        <dbReference type="ARBA" id="ARBA00022679"/>
    </source>
</evidence>
<gene>
    <name evidence="5" type="ORF">GPX89_12965</name>
</gene>
<evidence type="ECO:0000256" key="3">
    <source>
        <dbReference type="ARBA" id="ARBA00022777"/>
    </source>
</evidence>
<dbReference type="NCBIfam" id="TIGR00045">
    <property type="entry name" value="glycerate kinase"/>
    <property type="match status" value="1"/>
</dbReference>
<dbReference type="Proteomes" id="UP000466794">
    <property type="component" value="Unassembled WGS sequence"/>
</dbReference>
<dbReference type="GO" id="GO:0031388">
    <property type="term" value="P:organic acid phosphorylation"/>
    <property type="evidence" value="ECO:0007669"/>
    <property type="project" value="UniProtKB-UniRule"/>
</dbReference>
<dbReference type="PANTHER" id="PTHR21599">
    <property type="entry name" value="GLYCERATE KINASE"/>
    <property type="match status" value="1"/>
</dbReference>
<sequence length="392" mass="40300">MIPPRGGVRKGWQEGHVVVAPDKFRGSLTAPEVAAHLAAGLRAARPDVPVVTVPVADGGEGTVAALVASGYSGLQTNVTGPVGNPVVASFAMRSDQTAVIELAEASGLRRLPGRASATTAMTATSVGTGQLIRTAVMRGARRVVLGLGGSACTDGGAGMLTALGAKLLDGYGRPLPPGGAALRRLARIDTSEMLRVPVVVASDVDNPLLGQRGAAQIFGPQKGAGPREIEALEAGLARFSEIARRELGVDEADARGAGAAGGVGFAALAFLGAAVRPGIEIILEQLDFARVLAGARLVITGEGSLDEQTLNGKAPVGVAREAWRAEVPVIAVSGRRTIDRDLLRRFGIDNAYALTDIEPDPHMCISHAGPLLEQLAHSLAVVHLDRPLTRTT</sequence>
<evidence type="ECO:0000256" key="1">
    <source>
        <dbReference type="ARBA" id="ARBA00006284"/>
    </source>
</evidence>
<evidence type="ECO:0000313" key="5">
    <source>
        <dbReference type="EMBL" id="MVU78152.1"/>
    </source>
</evidence>
<reference evidence="5 6" key="1">
    <citation type="submission" date="2019-12" db="EMBL/GenBank/DDBJ databases">
        <title>Nocardia sp. nov. ET3-3 isolated from soil.</title>
        <authorList>
            <person name="Kanchanasin P."/>
            <person name="Tanasupawat S."/>
            <person name="Yuki M."/>
            <person name="Kudo T."/>
        </authorList>
    </citation>
    <scope>NUCLEOTIDE SEQUENCE [LARGE SCALE GENOMIC DNA]</scope>
    <source>
        <strain evidence="5 6">ET3-3</strain>
    </source>
</reference>
<evidence type="ECO:0000313" key="6">
    <source>
        <dbReference type="Proteomes" id="UP000466794"/>
    </source>
</evidence>
<dbReference type="Pfam" id="PF02595">
    <property type="entry name" value="Gly_kinase"/>
    <property type="match status" value="1"/>
</dbReference>
<evidence type="ECO:0000256" key="4">
    <source>
        <dbReference type="PIRNR" id="PIRNR006078"/>
    </source>
</evidence>
<dbReference type="Gene3D" id="3.90.1510.10">
    <property type="entry name" value="Glycerate kinase, domain 2"/>
    <property type="match status" value="1"/>
</dbReference>
<dbReference type="GO" id="GO:0008887">
    <property type="term" value="F:glycerate kinase activity"/>
    <property type="evidence" value="ECO:0007669"/>
    <property type="project" value="UniProtKB-UniRule"/>
</dbReference>
<dbReference type="Gene3D" id="3.40.50.10350">
    <property type="entry name" value="Glycerate kinase, domain 1"/>
    <property type="match status" value="1"/>
</dbReference>
<dbReference type="InterPro" id="IPR018193">
    <property type="entry name" value="Glyc_kinase_flavodox-like_fold"/>
</dbReference>
<dbReference type="AlphaFoldDB" id="A0A7K1UV40"/>
<proteinExistence type="inferred from homology"/>
<dbReference type="PANTHER" id="PTHR21599:SF0">
    <property type="entry name" value="GLYCERATE KINASE"/>
    <property type="match status" value="1"/>
</dbReference>
<comment type="similarity">
    <text evidence="1 4">Belongs to the glycerate kinase type-1 family.</text>
</comment>
<dbReference type="InterPro" id="IPR036129">
    <property type="entry name" value="Glycerate_kinase_sf"/>
</dbReference>
<comment type="caution">
    <text evidence="5">The sequence shown here is derived from an EMBL/GenBank/DDBJ whole genome shotgun (WGS) entry which is preliminary data.</text>
</comment>
<keyword evidence="3 4" id="KW-0418">Kinase</keyword>
<keyword evidence="6" id="KW-1185">Reference proteome</keyword>
<dbReference type="SUPFAM" id="SSF110738">
    <property type="entry name" value="Glycerate kinase I"/>
    <property type="match status" value="1"/>
</dbReference>
<name>A0A7K1UV40_9NOCA</name>
<dbReference type="PIRSF" id="PIRSF006078">
    <property type="entry name" value="GlxK"/>
    <property type="match status" value="1"/>
</dbReference>
<protein>
    <submittedName>
        <fullName evidence="5">Glycerate kinase</fullName>
        <ecNumber evidence="5">2.7.1.-</ecNumber>
    </submittedName>
</protein>
<organism evidence="5 6">
    <name type="scientific">Nocardia terrae</name>
    <dbReference type="NCBI Taxonomy" id="2675851"/>
    <lineage>
        <taxon>Bacteria</taxon>
        <taxon>Bacillati</taxon>
        <taxon>Actinomycetota</taxon>
        <taxon>Actinomycetes</taxon>
        <taxon>Mycobacteriales</taxon>
        <taxon>Nocardiaceae</taxon>
        <taxon>Nocardia</taxon>
    </lineage>
</organism>
<dbReference type="InterPro" id="IPR018197">
    <property type="entry name" value="Glycerate_kinase_RE-like"/>
</dbReference>
<dbReference type="EMBL" id="WRPP01000002">
    <property type="protein sequence ID" value="MVU78152.1"/>
    <property type="molecule type" value="Genomic_DNA"/>
</dbReference>
<keyword evidence="2 4" id="KW-0808">Transferase</keyword>
<accession>A0A7K1UV40</accession>
<dbReference type="InterPro" id="IPR004381">
    <property type="entry name" value="Glycerate_kinase"/>
</dbReference>
<dbReference type="EC" id="2.7.1.-" evidence="5"/>